<evidence type="ECO:0000256" key="7">
    <source>
        <dbReference type="ARBA" id="ARBA00022989"/>
    </source>
</evidence>
<sequence>MTQSTMTLVLYFVVFFGIMYFLMIRPQQKQAKKRQALMSSLRTRDQVITTGGIYGKITKVKEDSVILEIADKVEIEMAKSGIVSVENREIELDKK</sequence>
<keyword evidence="4" id="KW-1003">Cell membrane</keyword>
<evidence type="ECO:0000256" key="3">
    <source>
        <dbReference type="ARBA" id="ARBA00022448"/>
    </source>
</evidence>
<keyword evidence="9 10" id="KW-0472">Membrane</keyword>
<dbReference type="GO" id="GO:0005886">
    <property type="term" value="C:plasma membrane"/>
    <property type="evidence" value="ECO:0007669"/>
    <property type="project" value="UniProtKB-SubCell"/>
</dbReference>
<name>A0A1M5Z204_9FIRM</name>
<evidence type="ECO:0000256" key="8">
    <source>
        <dbReference type="ARBA" id="ARBA00023010"/>
    </source>
</evidence>
<comment type="similarity">
    <text evidence="2">Belongs to the YajC family.</text>
</comment>
<dbReference type="STRING" id="1121420.SAMN02746098_02886"/>
<evidence type="ECO:0000313" key="11">
    <source>
        <dbReference type="EMBL" id="SHI18295.1"/>
    </source>
</evidence>
<keyword evidence="5 10" id="KW-0812">Transmembrane</keyword>
<dbReference type="PRINTS" id="PR01853">
    <property type="entry name" value="YAJCTRNLCASE"/>
</dbReference>
<keyword evidence="8" id="KW-0811">Translocation</keyword>
<dbReference type="PANTHER" id="PTHR33909:SF1">
    <property type="entry name" value="SEC TRANSLOCON ACCESSORY COMPLEX SUBUNIT YAJC"/>
    <property type="match status" value="1"/>
</dbReference>
<evidence type="ECO:0000256" key="9">
    <source>
        <dbReference type="ARBA" id="ARBA00023136"/>
    </source>
</evidence>
<dbReference type="AlphaFoldDB" id="A0A1M5Z204"/>
<dbReference type="NCBIfam" id="TIGR00739">
    <property type="entry name" value="yajC"/>
    <property type="match status" value="1"/>
</dbReference>
<dbReference type="PANTHER" id="PTHR33909">
    <property type="entry name" value="SEC TRANSLOCON ACCESSORY COMPLEX SUBUNIT YAJC"/>
    <property type="match status" value="1"/>
</dbReference>
<evidence type="ECO:0000256" key="6">
    <source>
        <dbReference type="ARBA" id="ARBA00022927"/>
    </source>
</evidence>
<dbReference type="Proteomes" id="UP000183954">
    <property type="component" value="Unassembled WGS sequence"/>
</dbReference>
<gene>
    <name evidence="11" type="ORF">SAMN02746098_02886</name>
</gene>
<dbReference type="OrthoDB" id="9800132at2"/>
<accession>A0A1M5Z204</accession>
<evidence type="ECO:0000256" key="4">
    <source>
        <dbReference type="ARBA" id="ARBA00022475"/>
    </source>
</evidence>
<reference evidence="12" key="1">
    <citation type="submission" date="2016-11" db="EMBL/GenBank/DDBJ databases">
        <authorList>
            <person name="Varghese N."/>
            <person name="Submissions S."/>
        </authorList>
    </citation>
    <scope>NUCLEOTIDE SEQUENCE [LARGE SCALE GENOMIC DNA]</scope>
    <source>
        <strain evidence="12">DSM 15449</strain>
    </source>
</reference>
<dbReference type="EMBL" id="FQXJ01000009">
    <property type="protein sequence ID" value="SHI18295.1"/>
    <property type="molecule type" value="Genomic_DNA"/>
</dbReference>
<dbReference type="RefSeq" id="WP_084110293.1">
    <property type="nucleotide sequence ID" value="NZ_FQXJ01000009.1"/>
</dbReference>
<keyword evidence="6" id="KW-0653">Protein transport</keyword>
<dbReference type="Pfam" id="PF02699">
    <property type="entry name" value="YajC"/>
    <property type="match status" value="1"/>
</dbReference>
<evidence type="ECO:0000256" key="5">
    <source>
        <dbReference type="ARBA" id="ARBA00022692"/>
    </source>
</evidence>
<dbReference type="SMART" id="SM01323">
    <property type="entry name" value="YajC"/>
    <property type="match status" value="1"/>
</dbReference>
<dbReference type="GO" id="GO:0015031">
    <property type="term" value="P:protein transport"/>
    <property type="evidence" value="ECO:0007669"/>
    <property type="project" value="UniProtKB-KW"/>
</dbReference>
<organism evidence="11 12">
    <name type="scientific">Desulfosporosinus lacus DSM 15449</name>
    <dbReference type="NCBI Taxonomy" id="1121420"/>
    <lineage>
        <taxon>Bacteria</taxon>
        <taxon>Bacillati</taxon>
        <taxon>Bacillota</taxon>
        <taxon>Clostridia</taxon>
        <taxon>Eubacteriales</taxon>
        <taxon>Desulfitobacteriaceae</taxon>
        <taxon>Desulfosporosinus</taxon>
    </lineage>
</organism>
<protein>
    <submittedName>
        <fullName evidence="11">Preprotein translocase subunit YajC</fullName>
    </submittedName>
</protein>
<comment type="subcellular location">
    <subcellularLocation>
        <location evidence="1">Cell membrane</location>
        <topology evidence="1">Single-pass membrane protein</topology>
    </subcellularLocation>
</comment>
<keyword evidence="3" id="KW-0813">Transport</keyword>
<evidence type="ECO:0000256" key="10">
    <source>
        <dbReference type="SAM" id="Phobius"/>
    </source>
</evidence>
<feature type="transmembrane region" description="Helical" evidence="10">
    <location>
        <begin position="6"/>
        <end position="24"/>
    </location>
</feature>
<evidence type="ECO:0000313" key="12">
    <source>
        <dbReference type="Proteomes" id="UP000183954"/>
    </source>
</evidence>
<evidence type="ECO:0000256" key="1">
    <source>
        <dbReference type="ARBA" id="ARBA00004162"/>
    </source>
</evidence>
<keyword evidence="12" id="KW-1185">Reference proteome</keyword>
<evidence type="ECO:0000256" key="2">
    <source>
        <dbReference type="ARBA" id="ARBA00006742"/>
    </source>
</evidence>
<keyword evidence="7 10" id="KW-1133">Transmembrane helix</keyword>
<dbReference type="InterPro" id="IPR003849">
    <property type="entry name" value="Preprotein_translocase_YajC"/>
</dbReference>
<proteinExistence type="inferred from homology"/>